<gene>
    <name evidence="2" type="ORF">S03H2_51555</name>
</gene>
<organism evidence="2">
    <name type="scientific">marine sediment metagenome</name>
    <dbReference type="NCBI Taxonomy" id="412755"/>
    <lineage>
        <taxon>unclassified sequences</taxon>
        <taxon>metagenomes</taxon>
        <taxon>ecological metagenomes</taxon>
    </lineage>
</organism>
<feature type="non-terminal residue" evidence="2">
    <location>
        <position position="1"/>
    </location>
</feature>
<proteinExistence type="predicted"/>
<name>X1J747_9ZZZZ</name>
<sequence length="57" mass="6665">YVKNKDPIVLMGILIFTMFLISSIGSYSMYYPNLQWFMWGTVGFILSKDRVTVSTKY</sequence>
<keyword evidence="1" id="KW-0812">Transmembrane</keyword>
<accession>X1J747</accession>
<keyword evidence="1" id="KW-1133">Transmembrane helix</keyword>
<comment type="caution">
    <text evidence="2">The sequence shown here is derived from an EMBL/GenBank/DDBJ whole genome shotgun (WGS) entry which is preliminary data.</text>
</comment>
<evidence type="ECO:0000313" key="2">
    <source>
        <dbReference type="EMBL" id="GAH74154.1"/>
    </source>
</evidence>
<protein>
    <submittedName>
        <fullName evidence="2">Uncharacterized protein</fullName>
    </submittedName>
</protein>
<reference evidence="2" key="1">
    <citation type="journal article" date="2014" name="Front. Microbiol.">
        <title>High frequency of phylogenetically diverse reductive dehalogenase-homologous genes in deep subseafloor sedimentary metagenomes.</title>
        <authorList>
            <person name="Kawai M."/>
            <person name="Futagami T."/>
            <person name="Toyoda A."/>
            <person name="Takaki Y."/>
            <person name="Nishi S."/>
            <person name="Hori S."/>
            <person name="Arai W."/>
            <person name="Tsubouchi T."/>
            <person name="Morono Y."/>
            <person name="Uchiyama I."/>
            <person name="Ito T."/>
            <person name="Fujiyama A."/>
            <person name="Inagaki F."/>
            <person name="Takami H."/>
        </authorList>
    </citation>
    <scope>NUCLEOTIDE SEQUENCE</scope>
    <source>
        <strain evidence="2">Expedition CK06-06</strain>
    </source>
</reference>
<feature type="transmembrane region" description="Helical" evidence="1">
    <location>
        <begin position="7"/>
        <end position="30"/>
    </location>
</feature>
<evidence type="ECO:0000256" key="1">
    <source>
        <dbReference type="SAM" id="Phobius"/>
    </source>
</evidence>
<dbReference type="AlphaFoldDB" id="X1J747"/>
<keyword evidence="1" id="KW-0472">Membrane</keyword>
<dbReference type="EMBL" id="BARU01032715">
    <property type="protein sequence ID" value="GAH74154.1"/>
    <property type="molecule type" value="Genomic_DNA"/>
</dbReference>